<reference evidence="1 2" key="1">
    <citation type="journal article" date="2016" name="Nat. Commun.">
        <title>Thousands of microbial genomes shed light on interconnected biogeochemical processes in an aquifer system.</title>
        <authorList>
            <person name="Anantharaman K."/>
            <person name="Brown C.T."/>
            <person name="Hug L.A."/>
            <person name="Sharon I."/>
            <person name="Castelle C.J."/>
            <person name="Probst A.J."/>
            <person name="Thomas B.C."/>
            <person name="Singh A."/>
            <person name="Wilkins M.J."/>
            <person name="Karaoz U."/>
            <person name="Brodie E.L."/>
            <person name="Williams K.H."/>
            <person name="Hubbard S.S."/>
            <person name="Banfield J.F."/>
        </authorList>
    </citation>
    <scope>NUCLEOTIDE SEQUENCE [LARGE SCALE GENOMIC DNA]</scope>
</reference>
<evidence type="ECO:0000313" key="2">
    <source>
        <dbReference type="Proteomes" id="UP000176504"/>
    </source>
</evidence>
<dbReference type="EMBL" id="MEVI01000001">
    <property type="protein sequence ID" value="OGC55870.1"/>
    <property type="molecule type" value="Genomic_DNA"/>
</dbReference>
<proteinExistence type="predicted"/>
<evidence type="ECO:0000313" key="1">
    <source>
        <dbReference type="EMBL" id="OGC55870.1"/>
    </source>
</evidence>
<gene>
    <name evidence="1" type="ORF">A3A78_02425</name>
</gene>
<dbReference type="AlphaFoldDB" id="A0A1F4VFX2"/>
<dbReference type="Proteomes" id="UP000176504">
    <property type="component" value="Unassembled WGS sequence"/>
</dbReference>
<protein>
    <submittedName>
        <fullName evidence="1">Uncharacterized protein</fullName>
    </submittedName>
</protein>
<accession>A0A1F4VFX2</accession>
<sequence>MQKMIWRPQPKTWGVFAVEIVDDDKSVKGEEPAKLVRIISVIEPTTAGITVYRKWDVRTAPVSELSDCRHPIERYDRSGAVILCSHCGDQRATAAERDVHGRKGVTFYWDGTTYVEVDIQTGEPVESE</sequence>
<comment type="caution">
    <text evidence="1">The sequence shown here is derived from an EMBL/GenBank/DDBJ whole genome shotgun (WGS) entry which is preliminary data.</text>
</comment>
<organism evidence="1 2">
    <name type="scientific">candidate division WWE3 bacterium RIFCSPLOWO2_01_FULL_41_18</name>
    <dbReference type="NCBI Taxonomy" id="1802625"/>
    <lineage>
        <taxon>Bacteria</taxon>
        <taxon>Katanobacteria</taxon>
    </lineage>
</organism>
<name>A0A1F4VFX2_UNCKA</name>